<evidence type="ECO:0000313" key="3">
    <source>
        <dbReference type="EMBL" id="TDZ48953.1"/>
    </source>
</evidence>
<reference evidence="5 6" key="3">
    <citation type="journal article" date="2019" name="Sci. Rep.">
        <title>Extended insight into the Mycobacterium chelonae-abscessus complex through whole genome sequencing of Mycobacterium salmoniphilum outbreak and Mycobacterium salmoniphilum-like strains.</title>
        <authorList>
            <person name="Behra P.R.K."/>
            <person name="Das S."/>
            <person name="Pettersson B.M.F."/>
            <person name="Shirreff L."/>
            <person name="DuCote T."/>
            <person name="Jacobsson K.G."/>
            <person name="Ennis D.G."/>
            <person name="Kirsebom L.A."/>
        </authorList>
    </citation>
    <scope>NUCLEOTIDE SEQUENCE [LARGE SCALE GENOMIC DNA]</scope>
    <source>
        <strain evidence="3 5">CCUG 63697</strain>
        <strain evidence="2 6">DSM 45524</strain>
    </source>
</reference>
<dbReference type="Proteomes" id="UP000295165">
    <property type="component" value="Unassembled WGS sequence"/>
</dbReference>
<evidence type="ECO:0000313" key="4">
    <source>
        <dbReference type="Proteomes" id="UP000179616"/>
    </source>
</evidence>
<dbReference type="GeneID" id="57169244"/>
<dbReference type="Proteomes" id="UP000179616">
    <property type="component" value="Unassembled WGS sequence"/>
</dbReference>
<dbReference type="EMBL" id="PECC01000028">
    <property type="protein sequence ID" value="TDZ48953.1"/>
    <property type="molecule type" value="Genomic_DNA"/>
</dbReference>
<keyword evidence="5" id="KW-1185">Reference proteome</keyword>
<evidence type="ECO:0000313" key="1">
    <source>
        <dbReference type="EMBL" id="OHU18931.1"/>
    </source>
</evidence>
<evidence type="ECO:0000313" key="2">
    <source>
        <dbReference type="EMBL" id="TDH20435.1"/>
    </source>
</evidence>
<dbReference type="RefSeq" id="WP_070939583.1">
    <property type="nucleotide sequence ID" value="NZ_MAEP01000001.1"/>
</dbReference>
<dbReference type="AlphaFoldDB" id="A0A1S1L501"/>
<evidence type="ECO:0000313" key="5">
    <source>
        <dbReference type="Proteomes" id="UP000295165"/>
    </source>
</evidence>
<dbReference type="STRING" id="948102.BKG76_20710"/>
<dbReference type="Proteomes" id="UP000295627">
    <property type="component" value="Unassembled WGS sequence"/>
</dbReference>
<organism evidence="1 4">
    <name type="scientific">Mycobacteroides franklinii</name>
    <dbReference type="NCBI Taxonomy" id="948102"/>
    <lineage>
        <taxon>Bacteria</taxon>
        <taxon>Bacillati</taxon>
        <taxon>Actinomycetota</taxon>
        <taxon>Actinomycetes</taxon>
        <taxon>Mycobacteriales</taxon>
        <taxon>Mycobacteriaceae</taxon>
        <taxon>Mycobacteroides</taxon>
    </lineage>
</organism>
<reference evidence="2" key="2">
    <citation type="submission" date="2018-12" db="EMBL/GenBank/DDBJ databases">
        <authorList>
            <person name="Behra P.R.K."/>
            <person name="Das S."/>
            <person name="Pettersson B.M.F."/>
            <person name="Shirreff L."/>
            <person name="Ducote T."/>
            <person name="Jacobsson K.-G."/>
            <person name="Ennis D.G."/>
            <person name="Kirsebom L.A."/>
        </authorList>
    </citation>
    <scope>NUCLEOTIDE SEQUENCE</scope>
    <source>
        <strain evidence="2">DSM 45524</strain>
    </source>
</reference>
<protein>
    <submittedName>
        <fullName evidence="1">Uncharacterized protein</fullName>
    </submittedName>
</protein>
<sequence length="111" mass="11935">MSDETSGTLRFDRDVVLREAANLESAGESVRFLLDHHGEGLGERDLGAVSSDFVTSVRGSVDQLTDAIRTLGDVIVETGQRLHDQARRIAENEDQAVAAMTKIGEGFGGHP</sequence>
<accession>A0A1S1L501</accession>
<evidence type="ECO:0000313" key="6">
    <source>
        <dbReference type="Proteomes" id="UP000295627"/>
    </source>
</evidence>
<dbReference type="OrthoDB" id="4763209at2"/>
<proteinExistence type="predicted"/>
<name>A0A1S1L501_9MYCO</name>
<dbReference type="EMBL" id="MLIK01000024">
    <property type="protein sequence ID" value="OHU18931.1"/>
    <property type="molecule type" value="Genomic_DNA"/>
</dbReference>
<dbReference type="EMBL" id="RXLR01000017">
    <property type="protein sequence ID" value="TDH20435.1"/>
    <property type="molecule type" value="Genomic_DNA"/>
</dbReference>
<gene>
    <name evidence="1" type="ORF">BKG76_20710</name>
    <name evidence="3" type="ORF">CCUG63697_03485</name>
    <name evidence="2" type="ORF">EJ571_16810</name>
</gene>
<reference evidence="1 4" key="1">
    <citation type="submission" date="2016-10" db="EMBL/GenBank/DDBJ databases">
        <title>Evaluation of Human, Veterinary and Environmental Mycobacterium chelonae Isolates by Core Genome Phylogenomic Analysis, Targeted Gene Comparison, and Anti-microbial Susceptibility Patterns: A Tale of Mistaken Identities.</title>
        <authorList>
            <person name="Fogelson S.B."/>
            <person name="Camus A.C."/>
            <person name="Lorenz W."/>
            <person name="Vasireddy R."/>
            <person name="Vasireddy S."/>
            <person name="Smith T."/>
            <person name="Brown-Elliott B.A."/>
            <person name="Wallace R.J.Jr."/>
            <person name="Hasan N.A."/>
            <person name="Reischl U."/>
            <person name="Sanchez S."/>
        </authorList>
    </citation>
    <scope>NUCLEOTIDE SEQUENCE [LARGE SCALE GENOMIC DNA]</scope>
    <source>
        <strain evidence="1 4">1559</strain>
    </source>
</reference>
<comment type="caution">
    <text evidence="1">The sequence shown here is derived from an EMBL/GenBank/DDBJ whole genome shotgun (WGS) entry which is preliminary data.</text>
</comment>